<evidence type="ECO:0000313" key="2">
    <source>
        <dbReference type="Proteomes" id="UP000078290"/>
    </source>
</evidence>
<gene>
    <name evidence="1" type="ORF">A7K69_09090</name>
</gene>
<reference evidence="2" key="1">
    <citation type="submission" date="2016-05" db="EMBL/GenBank/DDBJ databases">
        <authorList>
            <person name="Wang W."/>
            <person name="Zhu L."/>
        </authorList>
    </citation>
    <scope>NUCLEOTIDE SEQUENCE [LARGE SCALE GENOMIC DNA]</scope>
    <source>
        <strain evidence="2">W-2</strain>
    </source>
</reference>
<organism evidence="1 2">
    <name type="scientific">Parageobacillus thermoglucosidasius</name>
    <name type="common">Geobacillus thermoglucosidasius</name>
    <dbReference type="NCBI Taxonomy" id="1426"/>
    <lineage>
        <taxon>Bacteria</taxon>
        <taxon>Bacillati</taxon>
        <taxon>Bacillota</taxon>
        <taxon>Bacilli</taxon>
        <taxon>Bacillales</taxon>
        <taxon>Anoxybacillaceae</taxon>
        <taxon>Parageobacillus</taxon>
    </lineage>
</organism>
<protein>
    <recommendedName>
        <fullName evidence="3">D-glucuronyl C5-epimerase C-terminal domain-containing protein</fullName>
    </recommendedName>
</protein>
<name>A0A1B7KQB4_PARTM</name>
<evidence type="ECO:0008006" key="3">
    <source>
        <dbReference type="Google" id="ProtNLM"/>
    </source>
</evidence>
<dbReference type="EMBL" id="LXMA01000034">
    <property type="protein sequence ID" value="OAT72283.1"/>
    <property type="molecule type" value="Genomic_DNA"/>
</dbReference>
<accession>A0A1B7KQB4</accession>
<dbReference type="AlphaFoldDB" id="A0A1B7KQB4"/>
<sequence length="496" mass="57929">MPGKTFEFIKSTPFTHIKAKDTNYYYKIKDKNKILADLRVTIRAIDNGDKFIFTRITNYSKQNIYTDLIIPLSNTTTYNLEKYSDRGKIIRQHDHVFGIDPTSHPIGVFNAYNKNQTIASMMLGKNYISKQLVKRYSKTRASYVREFLEETDDYKIYSNSKTKSTSINLNLKTQSNSIGESWVLISNQPLFKNKNNMDYWMKRSIEEYISAHKWLTADGPYFKLPWSIEPATKMGFGRNLGYMQGDDFVSTYSFTKERFFYNMIINSLADLDVFSHGEIKNNKVNVLQTEYTSTWLKREYGITAPYIDTRHNEYVALFLKKAGTTLNINNLKNANLIYADFLVKQVAIGNTINLKSGYLINDYFSTDSQKTHVSLNHVLGEMRFLLDAYKQTKNQKYLNVAMQIRKGVESLGTKWLREDGDTWYQVNRDLKFSGRDYKLLTLGDLLYSQKSWEKVGYKRSPVFDILIKSKYKYLTNINYPINPNILNELKRQGFIQ</sequence>
<comment type="caution">
    <text evidence="1">The sequence shown here is derived from an EMBL/GenBank/DDBJ whole genome shotgun (WGS) entry which is preliminary data.</text>
</comment>
<proteinExistence type="predicted"/>
<evidence type="ECO:0000313" key="1">
    <source>
        <dbReference type="EMBL" id="OAT72283.1"/>
    </source>
</evidence>
<dbReference type="Proteomes" id="UP000078290">
    <property type="component" value="Unassembled WGS sequence"/>
</dbReference>